<organism evidence="12 13">
    <name type="scientific">Pristionchus fissidentatus</name>
    <dbReference type="NCBI Taxonomy" id="1538716"/>
    <lineage>
        <taxon>Eukaryota</taxon>
        <taxon>Metazoa</taxon>
        <taxon>Ecdysozoa</taxon>
        <taxon>Nematoda</taxon>
        <taxon>Chromadorea</taxon>
        <taxon>Rhabditida</taxon>
        <taxon>Rhabditina</taxon>
        <taxon>Diplogasteromorpha</taxon>
        <taxon>Diplogasteroidea</taxon>
        <taxon>Neodiplogasteridae</taxon>
        <taxon>Pristionchus</taxon>
    </lineage>
</organism>
<feature type="compositionally biased region" description="Basic and acidic residues" evidence="9">
    <location>
        <begin position="108"/>
        <end position="121"/>
    </location>
</feature>
<gene>
    <name evidence="12" type="ORF">PFISCL1PPCAC_13692</name>
</gene>
<dbReference type="PROSITE" id="PS51030">
    <property type="entry name" value="NUCLEAR_REC_DBD_2"/>
    <property type="match status" value="1"/>
</dbReference>
<dbReference type="Gene3D" id="3.30.50.10">
    <property type="entry name" value="Erythroid Transcription Factor GATA-1, subunit A"/>
    <property type="match status" value="1"/>
</dbReference>
<evidence type="ECO:0000256" key="8">
    <source>
        <dbReference type="ARBA" id="ARBA00023242"/>
    </source>
</evidence>
<dbReference type="GO" id="GO:0003700">
    <property type="term" value="F:DNA-binding transcription factor activity"/>
    <property type="evidence" value="ECO:0007669"/>
    <property type="project" value="InterPro"/>
</dbReference>
<accession>A0AAV5VWE4</accession>
<dbReference type="PROSITE" id="PS00031">
    <property type="entry name" value="NUCLEAR_REC_DBD_1"/>
    <property type="match status" value="1"/>
</dbReference>
<evidence type="ECO:0000313" key="13">
    <source>
        <dbReference type="Proteomes" id="UP001432322"/>
    </source>
</evidence>
<keyword evidence="13" id="KW-1185">Reference proteome</keyword>
<evidence type="ECO:0000256" key="9">
    <source>
        <dbReference type="SAM" id="MobiDB-lite"/>
    </source>
</evidence>
<evidence type="ECO:0000256" key="2">
    <source>
        <dbReference type="ARBA" id="ARBA00022771"/>
    </source>
</evidence>
<reference evidence="12" key="1">
    <citation type="submission" date="2023-10" db="EMBL/GenBank/DDBJ databases">
        <title>Genome assembly of Pristionchus species.</title>
        <authorList>
            <person name="Yoshida K."/>
            <person name="Sommer R.J."/>
        </authorList>
    </citation>
    <scope>NUCLEOTIDE SEQUENCE</scope>
    <source>
        <strain evidence="12">RS5133</strain>
    </source>
</reference>
<evidence type="ECO:0000256" key="3">
    <source>
        <dbReference type="ARBA" id="ARBA00022833"/>
    </source>
</evidence>
<dbReference type="PANTHER" id="PTHR46011:SF6">
    <property type="entry name" value="HIGH ZINC ACTIVATED NUCLEAR RECEPTOR PROTEIN"/>
    <property type="match status" value="1"/>
</dbReference>
<keyword evidence="10" id="KW-0732">Signal</keyword>
<comment type="caution">
    <text evidence="12">The sequence shown here is derived from an EMBL/GenBank/DDBJ whole genome shotgun (WGS) entry which is preliminary data.</text>
</comment>
<feature type="domain" description="Nuclear receptor" evidence="11">
    <location>
        <begin position="32"/>
        <end position="108"/>
    </location>
</feature>
<dbReference type="GO" id="GO:0008270">
    <property type="term" value="F:zinc ion binding"/>
    <property type="evidence" value="ECO:0007669"/>
    <property type="project" value="UniProtKB-KW"/>
</dbReference>
<dbReference type="PANTHER" id="PTHR46011">
    <property type="entry name" value="NUCLEAR HORMONE RECEPTOR FAMILY MEMBER NHR-86-RELATED"/>
    <property type="match status" value="1"/>
</dbReference>
<evidence type="ECO:0000256" key="6">
    <source>
        <dbReference type="ARBA" id="ARBA00023163"/>
    </source>
</evidence>
<evidence type="ECO:0000256" key="7">
    <source>
        <dbReference type="ARBA" id="ARBA00023170"/>
    </source>
</evidence>
<evidence type="ECO:0000259" key="11">
    <source>
        <dbReference type="PROSITE" id="PS51030"/>
    </source>
</evidence>
<keyword evidence="3" id="KW-0862">Zinc</keyword>
<keyword evidence="8" id="KW-0539">Nucleus</keyword>
<dbReference type="Proteomes" id="UP001432322">
    <property type="component" value="Unassembled WGS sequence"/>
</dbReference>
<keyword evidence="7" id="KW-0675">Receptor</keyword>
<keyword evidence="6" id="KW-0804">Transcription</keyword>
<dbReference type="InterPro" id="IPR013088">
    <property type="entry name" value="Znf_NHR/GATA"/>
</dbReference>
<proteinExistence type="predicted"/>
<keyword evidence="2" id="KW-0863">Zinc-finger</keyword>
<evidence type="ECO:0000256" key="1">
    <source>
        <dbReference type="ARBA" id="ARBA00022723"/>
    </source>
</evidence>
<evidence type="ECO:0000313" key="12">
    <source>
        <dbReference type="EMBL" id="GMT22395.1"/>
    </source>
</evidence>
<dbReference type="GO" id="GO:0043565">
    <property type="term" value="F:sequence-specific DNA binding"/>
    <property type="evidence" value="ECO:0007669"/>
    <property type="project" value="InterPro"/>
</dbReference>
<dbReference type="SMART" id="SM00399">
    <property type="entry name" value="ZnF_C4"/>
    <property type="match status" value="1"/>
</dbReference>
<dbReference type="Pfam" id="PF00105">
    <property type="entry name" value="zf-C4"/>
    <property type="match status" value="1"/>
</dbReference>
<evidence type="ECO:0000256" key="5">
    <source>
        <dbReference type="ARBA" id="ARBA00023125"/>
    </source>
</evidence>
<name>A0AAV5VWE4_9BILA</name>
<dbReference type="AlphaFoldDB" id="A0AAV5VWE4"/>
<keyword evidence="5" id="KW-0238">DNA-binding</keyword>
<sequence length="324" mass="37058">NLPRFLSLSPSLSLLSVFSVLKMTVEVVVSSLRTCLICTTPVTIPHYGIEACRACASFFKRAKLTGKKFVCRQGDRNCKIVKDERFMCRSCRYDRCVAHGMMYERASKETTEEKLKQKPSCDADSIGPSTSLEPEEKSILRRFGRLYNTSIERRRAQELQLLQDRSDIRLVLHPTQKIYSSNYSDSLRMYDIMLAETRPVYEKAFPAITKLREQDQDTLCKSYISKFCLIDNAHRTRKVWGEFKQFGMRSVLSAVDFTRLDLWLGEDQGGKNRDSLVSYLHDQIQIQCAILGPVLVRAQITTNEFHAILALLLCEIGSSKILQG</sequence>
<dbReference type="SUPFAM" id="SSF48508">
    <property type="entry name" value="Nuclear receptor ligand-binding domain"/>
    <property type="match status" value="1"/>
</dbReference>
<dbReference type="PRINTS" id="PR00047">
    <property type="entry name" value="STROIDFINGER"/>
</dbReference>
<keyword evidence="1" id="KW-0479">Metal-binding</keyword>
<protein>
    <recommendedName>
        <fullName evidence="11">Nuclear receptor domain-containing protein</fullName>
    </recommendedName>
</protein>
<dbReference type="InterPro" id="IPR035500">
    <property type="entry name" value="NHR-like_dom_sf"/>
</dbReference>
<keyword evidence="4" id="KW-0805">Transcription regulation</keyword>
<dbReference type="Pfam" id="PF00104">
    <property type="entry name" value="Hormone_recep"/>
    <property type="match status" value="1"/>
</dbReference>
<evidence type="ECO:0000256" key="4">
    <source>
        <dbReference type="ARBA" id="ARBA00023015"/>
    </source>
</evidence>
<dbReference type="EMBL" id="BTSY01000004">
    <property type="protein sequence ID" value="GMT22395.1"/>
    <property type="molecule type" value="Genomic_DNA"/>
</dbReference>
<evidence type="ECO:0000256" key="10">
    <source>
        <dbReference type="SAM" id="SignalP"/>
    </source>
</evidence>
<dbReference type="InterPro" id="IPR001628">
    <property type="entry name" value="Znf_hrmn_rcpt"/>
</dbReference>
<feature type="non-terminal residue" evidence="12">
    <location>
        <position position="1"/>
    </location>
</feature>
<feature type="region of interest" description="Disordered" evidence="9">
    <location>
        <begin position="108"/>
        <end position="133"/>
    </location>
</feature>
<feature type="signal peptide" evidence="10">
    <location>
        <begin position="1"/>
        <end position="30"/>
    </location>
</feature>
<dbReference type="GO" id="GO:0005634">
    <property type="term" value="C:nucleus"/>
    <property type="evidence" value="ECO:0007669"/>
    <property type="project" value="TreeGrafter"/>
</dbReference>
<dbReference type="InterPro" id="IPR000536">
    <property type="entry name" value="Nucl_hrmn_rcpt_lig-bd"/>
</dbReference>
<feature type="chain" id="PRO_5043473155" description="Nuclear receptor domain-containing protein" evidence="10">
    <location>
        <begin position="31"/>
        <end position="324"/>
    </location>
</feature>
<dbReference type="SUPFAM" id="SSF57716">
    <property type="entry name" value="Glucocorticoid receptor-like (DNA-binding domain)"/>
    <property type="match status" value="1"/>
</dbReference>